<dbReference type="AlphaFoldDB" id="A0AAN8NPN2"/>
<gene>
    <name evidence="1" type="ORF">RUM43_009502</name>
</gene>
<dbReference type="EMBL" id="JAWJWE010000038">
    <property type="protein sequence ID" value="KAK6623650.1"/>
    <property type="molecule type" value="Genomic_DNA"/>
</dbReference>
<sequence length="72" mass="8219">DETIHIHVPTVTVLMNLTRLEESGREVLCFYGSFNRKPRTASKTVSLGKNTGDRTADTKQYLMAHERRKCPI</sequence>
<reference evidence="1 2" key="1">
    <citation type="submission" date="2023-10" db="EMBL/GenBank/DDBJ databases">
        <title>Genomes of two closely related lineages of the louse Polyplax serrata with different host specificities.</title>
        <authorList>
            <person name="Martinu J."/>
            <person name="Tarabai H."/>
            <person name="Stefka J."/>
            <person name="Hypsa V."/>
        </authorList>
    </citation>
    <scope>NUCLEOTIDE SEQUENCE [LARGE SCALE GENOMIC DNA]</scope>
    <source>
        <strain evidence="1">HR10_N</strain>
    </source>
</reference>
<evidence type="ECO:0000313" key="1">
    <source>
        <dbReference type="EMBL" id="KAK6623650.1"/>
    </source>
</evidence>
<dbReference type="Proteomes" id="UP001372834">
    <property type="component" value="Unassembled WGS sequence"/>
</dbReference>
<name>A0AAN8NPN2_POLSC</name>
<feature type="non-terminal residue" evidence="1">
    <location>
        <position position="1"/>
    </location>
</feature>
<proteinExistence type="predicted"/>
<protein>
    <submittedName>
        <fullName evidence="1">Uncharacterized protein</fullName>
    </submittedName>
</protein>
<feature type="non-terminal residue" evidence="1">
    <location>
        <position position="72"/>
    </location>
</feature>
<organism evidence="1 2">
    <name type="scientific">Polyplax serrata</name>
    <name type="common">Common mouse louse</name>
    <dbReference type="NCBI Taxonomy" id="468196"/>
    <lineage>
        <taxon>Eukaryota</taxon>
        <taxon>Metazoa</taxon>
        <taxon>Ecdysozoa</taxon>
        <taxon>Arthropoda</taxon>
        <taxon>Hexapoda</taxon>
        <taxon>Insecta</taxon>
        <taxon>Pterygota</taxon>
        <taxon>Neoptera</taxon>
        <taxon>Paraneoptera</taxon>
        <taxon>Psocodea</taxon>
        <taxon>Troctomorpha</taxon>
        <taxon>Phthiraptera</taxon>
        <taxon>Anoplura</taxon>
        <taxon>Polyplacidae</taxon>
        <taxon>Polyplax</taxon>
    </lineage>
</organism>
<accession>A0AAN8NPN2</accession>
<evidence type="ECO:0000313" key="2">
    <source>
        <dbReference type="Proteomes" id="UP001372834"/>
    </source>
</evidence>
<comment type="caution">
    <text evidence="1">The sequence shown here is derived from an EMBL/GenBank/DDBJ whole genome shotgun (WGS) entry which is preliminary data.</text>
</comment>